<dbReference type="Gene3D" id="3.40.50.12580">
    <property type="match status" value="1"/>
</dbReference>
<dbReference type="SUPFAM" id="SSF53756">
    <property type="entry name" value="UDP-Glycosyltransferase/glycogen phosphorylase"/>
    <property type="match status" value="2"/>
</dbReference>
<keyword evidence="4 8" id="KW-0808">Transferase</keyword>
<dbReference type="InterPro" id="IPR043148">
    <property type="entry name" value="TagF_C"/>
</dbReference>
<evidence type="ECO:0000313" key="8">
    <source>
        <dbReference type="EMBL" id="RZT62942.1"/>
    </source>
</evidence>
<dbReference type="AlphaFoldDB" id="A0A4Q7TTV1"/>
<dbReference type="InterPro" id="IPR011990">
    <property type="entry name" value="TPR-like_helical_dom_sf"/>
</dbReference>
<dbReference type="GO" id="GO:0019350">
    <property type="term" value="P:teichoic acid biosynthetic process"/>
    <property type="evidence" value="ECO:0007669"/>
    <property type="project" value="UniProtKB-KW"/>
</dbReference>
<name>A0A4Q7TTV1_9MICO</name>
<dbReference type="Pfam" id="PF04464">
    <property type="entry name" value="Glyphos_transf"/>
    <property type="match status" value="1"/>
</dbReference>
<keyword evidence="9" id="KW-1185">Reference proteome</keyword>
<keyword evidence="5" id="KW-0777">Teichoic acid biosynthesis</keyword>
<evidence type="ECO:0000259" key="7">
    <source>
        <dbReference type="Pfam" id="PF00534"/>
    </source>
</evidence>
<dbReference type="PANTHER" id="PTHR37316">
    <property type="entry name" value="TEICHOIC ACID GLYCEROL-PHOSPHATE PRIMASE"/>
    <property type="match status" value="1"/>
</dbReference>
<comment type="caution">
    <text evidence="8">The sequence shown here is derived from an EMBL/GenBank/DDBJ whole genome shotgun (WGS) entry which is preliminary data.</text>
</comment>
<evidence type="ECO:0000256" key="6">
    <source>
        <dbReference type="ARBA" id="ARBA00023136"/>
    </source>
</evidence>
<comment type="subcellular location">
    <subcellularLocation>
        <location evidence="1">Cell membrane</location>
        <topology evidence="1">Peripheral membrane protein</topology>
    </subcellularLocation>
</comment>
<dbReference type="GO" id="GO:0016757">
    <property type="term" value="F:glycosyltransferase activity"/>
    <property type="evidence" value="ECO:0007669"/>
    <property type="project" value="InterPro"/>
</dbReference>
<organism evidence="8 9">
    <name type="scientific">Leucobacter luti</name>
    <dbReference type="NCBI Taxonomy" id="340320"/>
    <lineage>
        <taxon>Bacteria</taxon>
        <taxon>Bacillati</taxon>
        <taxon>Actinomycetota</taxon>
        <taxon>Actinomycetes</taxon>
        <taxon>Micrococcales</taxon>
        <taxon>Microbacteriaceae</taxon>
        <taxon>Leucobacter</taxon>
    </lineage>
</organism>
<gene>
    <name evidence="8" type="ORF">EV139_2651</name>
</gene>
<dbReference type="Gene3D" id="1.25.40.10">
    <property type="entry name" value="Tetratricopeptide repeat domain"/>
    <property type="match status" value="1"/>
</dbReference>
<keyword evidence="6" id="KW-0472">Membrane</keyword>
<accession>A0A4Q7TTV1</accession>
<keyword evidence="3" id="KW-1003">Cell membrane</keyword>
<evidence type="ECO:0000256" key="4">
    <source>
        <dbReference type="ARBA" id="ARBA00022679"/>
    </source>
</evidence>
<dbReference type="GO" id="GO:0005886">
    <property type="term" value="C:plasma membrane"/>
    <property type="evidence" value="ECO:0007669"/>
    <property type="project" value="UniProtKB-SubCell"/>
</dbReference>
<dbReference type="PANTHER" id="PTHR37316:SF3">
    <property type="entry name" value="TEICHOIC ACID GLYCEROL-PHOSPHATE TRANSFERASE"/>
    <property type="match status" value="1"/>
</dbReference>
<evidence type="ECO:0000256" key="2">
    <source>
        <dbReference type="ARBA" id="ARBA00010488"/>
    </source>
</evidence>
<sequence length="1244" mass="136292">MISILGRGDQSWRIWFFLLRSSQKRSAPRAVVASLEQRVRAAAFTQPQAIPAYLNYVTRQSGYEQAVSLARELELRADASAAELVELAKFHFEHNRLALGDALIERAKDLSPDLPRIYDEEAWNQRARGNVHREIAALRRCIDLAATAQARLEWEMWLGEAYLRLRDPHSAWPHLANFDTLPQGTPSLLSAGYCATLLGKPEAAVRAYRQFAPKGDDYDALTCATQQLTGFSRARETLRIITERGLADTTPGLELTARAALAVGDADSAATALAAAVVRDDRSAWTRGVHAQLLHARGDERSALAAYELLEEEDGTPLLGALRSSLYAAQGSPQLAVQSFITQYRLGASWADAVDELSVDPRARSVFARARRERDSARRATLLSDLLGRLSSERSITTVARLLAQDLAELGNWEAAWDALRFSFAQRLPAVPLTPEVSSPIRLTSHMTYAEWTETEPIARGVVLYESSLGDAVSCNPLAMCLELLRDPNRTGFSHVWSITENARIPAELADRPDVRFVRKGSPGHLRALATSEYLINNSTWDYVFTKRPGQRALNTWHGVPWKKLGRNQRNEPFSYGNVARSLLQADLVIAPDHHTLDVLSEGMDIGQLSDPERFVRTGHPRNDLAVNLAPATRHAIRESLGVTGDTKLVLFMPTWRGLMGKRDAEVEETRRVAQGLVSEGVVVALRAHHYVRQAFVAVPPQAGVRLVSEEFDTNQLLGAADALVTDFSSVLFDAAAVGVPVVTLVTDIASYEDERGLYFTPEEVPGCPADTLEEARALLSDALREPESYRARYAPATERFSWPESGDSAARALSLLLDPPAPGVGGGTAPAAHPRAHRLYLGASGLPTNGITRALRSLVTALADTDVTPYLSVTVNSLETAADETIADIREFAKILPHVGAQPGTRMEQETAQYFKTLDYERTEFTDRFLASGRRRESRRVFADREFDSALEFSAYDPMSVAFTAAGIEVRPGGQRGVMLHNEMMQEVETRYPRLRSSLAQLAKFDFIASVSESVREANAAALARELAVPEALHITLENIILPDTIRTLGAAPLGSEDRSWYGRPGVHFCVASRLSPEKNHFELLDALARSESKDQLFLTLLGDGPLAHELRVRIGELGLQDRVRMRGLVENPYPHIRACDAMMLPSRYEGQGLVLLEALTLGVPVVATDIPGPRSVLNDGQFGLLVPCTQRGIMTGLDAIAAGDLVTASDFSAEEYAADALRAFLRAIGAGSATPTPTEAGQ</sequence>
<dbReference type="SUPFAM" id="SSF48452">
    <property type="entry name" value="TPR-like"/>
    <property type="match status" value="2"/>
</dbReference>
<dbReference type="Gene3D" id="3.40.50.11820">
    <property type="match status" value="1"/>
</dbReference>
<dbReference type="EMBL" id="SHKI01000006">
    <property type="protein sequence ID" value="RZT62942.1"/>
    <property type="molecule type" value="Genomic_DNA"/>
</dbReference>
<feature type="domain" description="Glycosyl transferase family 1" evidence="7">
    <location>
        <begin position="1070"/>
        <end position="1191"/>
    </location>
</feature>
<protein>
    <submittedName>
        <fullName evidence="8">CDP-glycerol glycerophosphotransferase (TagB/SpsB family)</fullName>
    </submittedName>
</protein>
<dbReference type="GO" id="GO:0047355">
    <property type="term" value="F:CDP-glycerol glycerophosphotransferase activity"/>
    <property type="evidence" value="ECO:0007669"/>
    <property type="project" value="InterPro"/>
</dbReference>
<evidence type="ECO:0000256" key="3">
    <source>
        <dbReference type="ARBA" id="ARBA00022475"/>
    </source>
</evidence>
<evidence type="ECO:0000256" key="1">
    <source>
        <dbReference type="ARBA" id="ARBA00004202"/>
    </source>
</evidence>
<dbReference type="CDD" id="cd03811">
    <property type="entry name" value="GT4_GT28_WabH-like"/>
    <property type="match status" value="1"/>
</dbReference>
<evidence type="ECO:0000256" key="5">
    <source>
        <dbReference type="ARBA" id="ARBA00022944"/>
    </source>
</evidence>
<dbReference type="Gene3D" id="3.40.50.2000">
    <property type="entry name" value="Glycogen Phosphorylase B"/>
    <property type="match status" value="2"/>
</dbReference>
<dbReference type="InterPro" id="IPR043149">
    <property type="entry name" value="TagF_N"/>
</dbReference>
<dbReference type="InterPro" id="IPR051612">
    <property type="entry name" value="Teichoic_Acid_Biosynth"/>
</dbReference>
<evidence type="ECO:0000313" key="9">
    <source>
        <dbReference type="Proteomes" id="UP000291832"/>
    </source>
</evidence>
<dbReference type="InterPro" id="IPR001296">
    <property type="entry name" value="Glyco_trans_1"/>
</dbReference>
<comment type="similarity">
    <text evidence="2">Belongs to the CDP-glycerol glycerophosphotransferase family.</text>
</comment>
<dbReference type="Proteomes" id="UP000291832">
    <property type="component" value="Unassembled WGS sequence"/>
</dbReference>
<dbReference type="InterPro" id="IPR007554">
    <property type="entry name" value="Glycerophosphate_synth"/>
</dbReference>
<dbReference type="Pfam" id="PF00534">
    <property type="entry name" value="Glycos_transf_1"/>
    <property type="match status" value="1"/>
</dbReference>
<proteinExistence type="inferred from homology"/>
<reference evidence="8 9" key="1">
    <citation type="journal article" date="2015" name="Stand. Genomic Sci.">
        <title>Genomic Encyclopedia of Bacterial and Archaeal Type Strains, Phase III: the genomes of soil and plant-associated and newly described type strains.</title>
        <authorList>
            <person name="Whitman W.B."/>
            <person name="Woyke T."/>
            <person name="Klenk H.P."/>
            <person name="Zhou Y."/>
            <person name="Lilburn T.G."/>
            <person name="Beck B.J."/>
            <person name="De Vos P."/>
            <person name="Vandamme P."/>
            <person name="Eisen J.A."/>
            <person name="Garrity G."/>
            <person name="Hugenholtz P."/>
            <person name="Kyrpides N.C."/>
        </authorList>
    </citation>
    <scope>NUCLEOTIDE SEQUENCE [LARGE SCALE GENOMIC DNA]</scope>
    <source>
        <strain evidence="8 9">RF6</strain>
    </source>
</reference>